<accession>A0AAD2FHQ3</accession>
<evidence type="ECO:0000313" key="2">
    <source>
        <dbReference type="EMBL" id="CAJ1932599.1"/>
    </source>
</evidence>
<dbReference type="AlphaFoldDB" id="A0AAD2FHQ3"/>
<reference evidence="2" key="1">
    <citation type="submission" date="2023-08" db="EMBL/GenBank/DDBJ databases">
        <authorList>
            <person name="Audoor S."/>
            <person name="Bilcke G."/>
        </authorList>
    </citation>
    <scope>NUCLEOTIDE SEQUENCE</scope>
</reference>
<keyword evidence="3" id="KW-1185">Reference proteome</keyword>
<feature type="region of interest" description="Disordered" evidence="1">
    <location>
        <begin position="107"/>
        <end position="170"/>
    </location>
</feature>
<organism evidence="2 3">
    <name type="scientific">Cylindrotheca closterium</name>
    <dbReference type="NCBI Taxonomy" id="2856"/>
    <lineage>
        <taxon>Eukaryota</taxon>
        <taxon>Sar</taxon>
        <taxon>Stramenopiles</taxon>
        <taxon>Ochrophyta</taxon>
        <taxon>Bacillariophyta</taxon>
        <taxon>Bacillariophyceae</taxon>
        <taxon>Bacillariophycidae</taxon>
        <taxon>Bacillariales</taxon>
        <taxon>Bacillariaceae</taxon>
        <taxon>Cylindrotheca</taxon>
    </lineage>
</organism>
<evidence type="ECO:0000256" key="1">
    <source>
        <dbReference type="SAM" id="MobiDB-lite"/>
    </source>
</evidence>
<dbReference type="Proteomes" id="UP001295423">
    <property type="component" value="Unassembled WGS sequence"/>
</dbReference>
<gene>
    <name evidence="2" type="ORF">CYCCA115_LOCUS2917</name>
</gene>
<dbReference type="EMBL" id="CAKOGP040000224">
    <property type="protein sequence ID" value="CAJ1932599.1"/>
    <property type="molecule type" value="Genomic_DNA"/>
</dbReference>
<protein>
    <submittedName>
        <fullName evidence="2">Uncharacterized protein</fullName>
    </submittedName>
</protein>
<feature type="compositionally biased region" description="Polar residues" evidence="1">
    <location>
        <begin position="114"/>
        <end position="146"/>
    </location>
</feature>
<sequence length="170" mass="19108">MTSNNCILESFLQLFQCGGAGFTDDYEQDAAVVQQQKHIFLEQARPIGSCSVSSPTSIYSIPSRESMTEIRQDSVNRFGRSRLFSYTSSTPMRFSFEDYHSGEYELEKRDDSIRTNSARTESRQYSPPMKRSNSIATVTTADSNSVGEDLQAHSSEDSPEFQVDVVAVRE</sequence>
<name>A0AAD2FHQ3_9STRA</name>
<evidence type="ECO:0000313" key="3">
    <source>
        <dbReference type="Proteomes" id="UP001295423"/>
    </source>
</evidence>
<proteinExistence type="predicted"/>
<comment type="caution">
    <text evidence="2">The sequence shown here is derived from an EMBL/GenBank/DDBJ whole genome shotgun (WGS) entry which is preliminary data.</text>
</comment>